<sequence>MEDDHTYNITSNPWGNLQEFCPKVIAPTVTLGAELMELHAFLTNQKPNGDVDAAIKAMNKKDIEAKKRELENWNFRLYLDEGKEMQRGQQLKILSSDFPMGTHGKGGTKSATAVSLSPSTNGTAGNGLGRSSSSTTSKRLRRV</sequence>
<dbReference type="OrthoDB" id="65904at2759"/>
<dbReference type="VEuPathDB" id="FungiDB:H257_12348"/>
<dbReference type="EMBL" id="KI913153">
    <property type="protein sequence ID" value="ETV72587.1"/>
    <property type="molecule type" value="Genomic_DNA"/>
</dbReference>
<dbReference type="AlphaFoldDB" id="W4FYQ3"/>
<proteinExistence type="predicted"/>
<organism evidence="2">
    <name type="scientific">Aphanomyces astaci</name>
    <name type="common">Crayfish plague agent</name>
    <dbReference type="NCBI Taxonomy" id="112090"/>
    <lineage>
        <taxon>Eukaryota</taxon>
        <taxon>Sar</taxon>
        <taxon>Stramenopiles</taxon>
        <taxon>Oomycota</taxon>
        <taxon>Saprolegniomycetes</taxon>
        <taxon>Saprolegniales</taxon>
        <taxon>Verrucalvaceae</taxon>
        <taxon>Aphanomyces</taxon>
    </lineage>
</organism>
<evidence type="ECO:0000256" key="1">
    <source>
        <dbReference type="SAM" id="MobiDB-lite"/>
    </source>
</evidence>
<evidence type="ECO:0000313" key="2">
    <source>
        <dbReference type="EMBL" id="ETV72587.1"/>
    </source>
</evidence>
<dbReference type="GO" id="GO:0006355">
    <property type="term" value="P:regulation of DNA-templated transcription"/>
    <property type="evidence" value="ECO:0007669"/>
    <property type="project" value="InterPro"/>
</dbReference>
<dbReference type="GO" id="GO:0070176">
    <property type="term" value="C:DRM complex"/>
    <property type="evidence" value="ECO:0007669"/>
    <property type="project" value="InterPro"/>
</dbReference>
<gene>
    <name evidence="2" type="ORF">H257_12348</name>
</gene>
<dbReference type="InterPro" id="IPR018737">
    <property type="entry name" value="DREAM_LIN52"/>
</dbReference>
<reference evidence="2" key="1">
    <citation type="submission" date="2013-12" db="EMBL/GenBank/DDBJ databases">
        <title>The Genome Sequence of Aphanomyces astaci APO3.</title>
        <authorList>
            <consortium name="The Broad Institute Genomics Platform"/>
            <person name="Russ C."/>
            <person name="Tyler B."/>
            <person name="van West P."/>
            <person name="Dieguez-Uribeondo J."/>
            <person name="Young S.K."/>
            <person name="Zeng Q."/>
            <person name="Gargeya S."/>
            <person name="Fitzgerald M."/>
            <person name="Abouelleil A."/>
            <person name="Alvarado L."/>
            <person name="Chapman S.B."/>
            <person name="Gainer-Dewar J."/>
            <person name="Goldberg J."/>
            <person name="Griggs A."/>
            <person name="Gujja S."/>
            <person name="Hansen M."/>
            <person name="Howarth C."/>
            <person name="Imamovic A."/>
            <person name="Ireland A."/>
            <person name="Larimer J."/>
            <person name="McCowan C."/>
            <person name="Murphy C."/>
            <person name="Pearson M."/>
            <person name="Poon T.W."/>
            <person name="Priest M."/>
            <person name="Roberts A."/>
            <person name="Saif S."/>
            <person name="Shea T."/>
            <person name="Sykes S."/>
            <person name="Wortman J."/>
            <person name="Nusbaum C."/>
            <person name="Birren B."/>
        </authorList>
    </citation>
    <scope>NUCLEOTIDE SEQUENCE [LARGE SCALE GENOMIC DNA]</scope>
    <source>
        <strain evidence="2">APO3</strain>
    </source>
</reference>
<name>W4FYQ3_APHAT</name>
<dbReference type="Pfam" id="PF10044">
    <property type="entry name" value="LIN52"/>
    <property type="match status" value="1"/>
</dbReference>
<accession>W4FYQ3</accession>
<dbReference type="RefSeq" id="XP_009837815.1">
    <property type="nucleotide sequence ID" value="XM_009839513.1"/>
</dbReference>
<feature type="region of interest" description="Disordered" evidence="1">
    <location>
        <begin position="96"/>
        <end position="143"/>
    </location>
</feature>
<protein>
    <submittedName>
        <fullName evidence="2">Uncharacterized protein</fullName>
    </submittedName>
</protein>
<feature type="compositionally biased region" description="Polar residues" evidence="1">
    <location>
        <begin position="109"/>
        <end position="123"/>
    </location>
</feature>
<dbReference type="GeneID" id="20814344"/>